<feature type="disulfide bond" evidence="1">
    <location>
        <begin position="88"/>
        <end position="106"/>
    </location>
</feature>
<dbReference type="GO" id="GO:0042127">
    <property type="term" value="P:regulation of cell population proliferation"/>
    <property type="evidence" value="ECO:0007669"/>
    <property type="project" value="TreeGrafter"/>
</dbReference>
<proteinExistence type="predicted"/>
<dbReference type="Pfam" id="PF00020">
    <property type="entry name" value="TNFR_c6"/>
    <property type="match status" value="1"/>
</dbReference>
<name>S7N6V1_MYOBR</name>
<dbReference type="Gene3D" id="2.10.50.10">
    <property type="entry name" value="Tumor Necrosis Factor Receptor, subunit A, domain 2"/>
    <property type="match status" value="1"/>
</dbReference>
<feature type="repeat" description="TNFR-Cys" evidence="1">
    <location>
        <begin position="67"/>
        <end position="106"/>
    </location>
</feature>
<sequence>MPRLPESALLIISVQDPDLIMGSGRYRLLAAVLLVVSVERARPGQGSCRDCPAGTFCGKTKTPTCIPCPSDSFSRSPGQEACNLCRRCEGVFRTKKGCSPTSDAECKCVPGFHCRGAGCAMCEQDCGQGQEVTDHGCKDCDPGTFNDQKRGTCRPWTEYV</sequence>
<dbReference type="SMART" id="SM00208">
    <property type="entry name" value="TNFR"/>
    <property type="match status" value="1"/>
</dbReference>
<gene>
    <name evidence="3" type="ORF">D623_10024091</name>
</gene>
<evidence type="ECO:0000259" key="2">
    <source>
        <dbReference type="PROSITE" id="PS50050"/>
    </source>
</evidence>
<keyword evidence="3" id="KW-0675">Receptor</keyword>
<protein>
    <submittedName>
        <fullName evidence="3">Tumor necrosis factor receptor superfamily member 9</fullName>
    </submittedName>
</protein>
<feature type="domain" description="TNFR-Cys" evidence="2">
    <location>
        <begin position="67"/>
        <end position="106"/>
    </location>
</feature>
<reference evidence="3 4" key="1">
    <citation type="journal article" date="2013" name="Nat. Commun.">
        <title>Genome analysis reveals insights into physiology and longevity of the Brandt's bat Myotis brandtii.</title>
        <authorList>
            <person name="Seim I."/>
            <person name="Fang X."/>
            <person name="Xiong Z."/>
            <person name="Lobanov A.V."/>
            <person name="Huang Z."/>
            <person name="Ma S."/>
            <person name="Feng Y."/>
            <person name="Turanov A.A."/>
            <person name="Zhu Y."/>
            <person name="Lenz T.L."/>
            <person name="Gerashchenko M.V."/>
            <person name="Fan D."/>
            <person name="Hee Yim S."/>
            <person name="Yao X."/>
            <person name="Jordan D."/>
            <person name="Xiong Y."/>
            <person name="Ma Y."/>
            <person name="Lyapunov A.N."/>
            <person name="Chen G."/>
            <person name="Kulakova O.I."/>
            <person name="Sun Y."/>
            <person name="Lee S.G."/>
            <person name="Bronson R.T."/>
            <person name="Moskalev A.A."/>
            <person name="Sunyaev S.R."/>
            <person name="Zhang G."/>
            <person name="Krogh A."/>
            <person name="Wang J."/>
            <person name="Gladyshev V.N."/>
        </authorList>
    </citation>
    <scope>NUCLEOTIDE SEQUENCE [LARGE SCALE GENOMIC DNA]</scope>
</reference>
<comment type="caution">
    <text evidence="1">Lacks conserved residue(s) required for the propagation of feature annotation.</text>
</comment>
<dbReference type="InterPro" id="IPR001368">
    <property type="entry name" value="TNFR/NGFR_Cys_rich_reg"/>
</dbReference>
<evidence type="ECO:0000313" key="3">
    <source>
        <dbReference type="EMBL" id="EPQ12756.1"/>
    </source>
</evidence>
<keyword evidence="1" id="KW-1015">Disulfide bond</keyword>
<keyword evidence="4" id="KW-1185">Reference proteome</keyword>
<dbReference type="PANTHER" id="PTHR47139:SF1">
    <property type="entry name" value="TUMOR NECROSIS FACTOR RECEPTOR SUPERFAMILY MEMBER 9"/>
    <property type="match status" value="1"/>
</dbReference>
<dbReference type="SUPFAM" id="SSF57586">
    <property type="entry name" value="TNF receptor-like"/>
    <property type="match status" value="1"/>
</dbReference>
<dbReference type="EMBL" id="KE163573">
    <property type="protein sequence ID" value="EPQ12756.1"/>
    <property type="molecule type" value="Genomic_DNA"/>
</dbReference>
<dbReference type="Proteomes" id="UP000052978">
    <property type="component" value="Unassembled WGS sequence"/>
</dbReference>
<evidence type="ECO:0000313" key="4">
    <source>
        <dbReference type="Proteomes" id="UP000052978"/>
    </source>
</evidence>
<dbReference type="eggNOG" id="ENOG502S017">
    <property type="taxonomic scope" value="Eukaryota"/>
</dbReference>
<dbReference type="PANTHER" id="PTHR47139">
    <property type="entry name" value="TUMOR NECROSIS FACTOR RECEPTOR SUPERFAMILY MEMBER 9"/>
    <property type="match status" value="1"/>
</dbReference>
<feature type="disulfide bond" evidence="1">
    <location>
        <begin position="85"/>
        <end position="98"/>
    </location>
</feature>
<dbReference type="AlphaFoldDB" id="S7N6V1"/>
<dbReference type="CDD" id="cd13410">
    <property type="entry name" value="TNFRSF9"/>
    <property type="match status" value="1"/>
</dbReference>
<organism evidence="3 4">
    <name type="scientific">Myotis brandtii</name>
    <name type="common">Brandt's bat</name>
    <dbReference type="NCBI Taxonomy" id="109478"/>
    <lineage>
        <taxon>Eukaryota</taxon>
        <taxon>Metazoa</taxon>
        <taxon>Chordata</taxon>
        <taxon>Craniata</taxon>
        <taxon>Vertebrata</taxon>
        <taxon>Euteleostomi</taxon>
        <taxon>Mammalia</taxon>
        <taxon>Eutheria</taxon>
        <taxon>Laurasiatheria</taxon>
        <taxon>Chiroptera</taxon>
        <taxon>Yangochiroptera</taxon>
        <taxon>Vespertilionidae</taxon>
        <taxon>Myotis</taxon>
    </lineage>
</organism>
<evidence type="ECO:0000256" key="1">
    <source>
        <dbReference type="PROSITE-ProRule" id="PRU00206"/>
    </source>
</evidence>
<dbReference type="PROSITE" id="PS50050">
    <property type="entry name" value="TNFR_NGFR_2"/>
    <property type="match status" value="1"/>
</dbReference>
<accession>S7N6V1</accession>
<dbReference type="GO" id="GO:0038023">
    <property type="term" value="F:signaling receptor activity"/>
    <property type="evidence" value="ECO:0007669"/>
    <property type="project" value="TreeGrafter"/>
</dbReference>
<dbReference type="InterPro" id="IPR034020">
    <property type="entry name" value="TNFRSF9_N"/>
</dbReference>